<dbReference type="InterPro" id="IPR029058">
    <property type="entry name" value="AB_hydrolase_fold"/>
</dbReference>
<feature type="domain" description="AB hydrolase-1" evidence="1">
    <location>
        <begin position="17"/>
        <end position="126"/>
    </location>
</feature>
<dbReference type="InterPro" id="IPR000073">
    <property type="entry name" value="AB_hydrolase_1"/>
</dbReference>
<dbReference type="InterPro" id="IPR050266">
    <property type="entry name" value="AB_hydrolase_sf"/>
</dbReference>
<dbReference type="EMBL" id="CAMAPD010000029">
    <property type="protein sequence ID" value="CAH9067988.1"/>
    <property type="molecule type" value="Genomic_DNA"/>
</dbReference>
<dbReference type="SUPFAM" id="SSF53474">
    <property type="entry name" value="alpha/beta-Hydrolases"/>
    <property type="match status" value="1"/>
</dbReference>
<gene>
    <name evidence="2" type="primary">menH_3</name>
    <name evidence="2" type="ORF">PSECIP111951_03962</name>
</gene>
<dbReference type="EC" id="4.2.99.20" evidence="2"/>
<dbReference type="RefSeq" id="WP_261595301.1">
    <property type="nucleotide sequence ID" value="NZ_CAMAPD010000029.1"/>
</dbReference>
<accession>A0ABM9GN66</accession>
<dbReference type="GO" id="GO:0070205">
    <property type="term" value="F:2-succinyl-6-hydroxy-2,4-cyclohexadiene-1-carboxylate synthase activity"/>
    <property type="evidence" value="ECO:0007669"/>
    <property type="project" value="UniProtKB-EC"/>
</dbReference>
<sequence>MISRQGFEYALMGFKKPSIVFLNGFRMKFDTWNQVHTTLSDRYEVLLFNRLGVGQSKKALQHQLGKVIVEQLRDLLAELDITPPYLLVGHSLGGLYANLYARTYPDEVSGVVFVDAPHPEEIAAQRLFTAPLPLRVINEGVKKIEKLFDKYKHSEDECIDETVLQITQAGDFPAIPVAVLSGAKKMPFVPQAAFDIHLEYQKELLKLAPYTTQYVCNESGHFVQVTEPEVVIAAIDKMVLELAQNEHDIYRSVAL</sequence>
<dbReference type="PANTHER" id="PTHR43798:SF33">
    <property type="entry name" value="HYDROLASE, PUTATIVE (AFU_ORTHOLOGUE AFUA_2G14860)-RELATED"/>
    <property type="match status" value="1"/>
</dbReference>
<evidence type="ECO:0000313" key="2">
    <source>
        <dbReference type="EMBL" id="CAH9067988.1"/>
    </source>
</evidence>
<dbReference type="PANTHER" id="PTHR43798">
    <property type="entry name" value="MONOACYLGLYCEROL LIPASE"/>
    <property type="match status" value="1"/>
</dbReference>
<evidence type="ECO:0000259" key="1">
    <source>
        <dbReference type="Pfam" id="PF00561"/>
    </source>
</evidence>
<keyword evidence="2" id="KW-0456">Lyase</keyword>
<protein>
    <submittedName>
        <fullName evidence="2">2-succinyl-6-hydroxy-2, 4-cyclohexadiene-1-carboxylate synthase</fullName>
        <ecNumber evidence="2">4.2.99.20</ecNumber>
    </submittedName>
</protein>
<dbReference type="Pfam" id="PF00561">
    <property type="entry name" value="Abhydrolase_1"/>
    <property type="match status" value="1"/>
</dbReference>
<proteinExistence type="predicted"/>
<reference evidence="2 3" key="1">
    <citation type="submission" date="2022-07" db="EMBL/GenBank/DDBJ databases">
        <authorList>
            <person name="Criscuolo A."/>
        </authorList>
    </citation>
    <scope>NUCLEOTIDE SEQUENCE [LARGE SCALE GENOMIC DNA]</scope>
    <source>
        <strain evidence="3">CIP 111951</strain>
    </source>
</reference>
<dbReference type="Gene3D" id="3.40.50.1820">
    <property type="entry name" value="alpha/beta hydrolase"/>
    <property type="match status" value="1"/>
</dbReference>
<name>A0ABM9GN66_9GAMM</name>
<evidence type="ECO:0000313" key="3">
    <source>
        <dbReference type="Proteomes" id="UP001152485"/>
    </source>
</evidence>
<comment type="caution">
    <text evidence="2">The sequence shown here is derived from an EMBL/GenBank/DDBJ whole genome shotgun (WGS) entry which is preliminary data.</text>
</comment>
<dbReference type="Proteomes" id="UP001152485">
    <property type="component" value="Unassembled WGS sequence"/>
</dbReference>
<organism evidence="2 3">
    <name type="scientific">Pseudoalteromonas holothuriae</name>
    <dbReference type="NCBI Taxonomy" id="2963714"/>
    <lineage>
        <taxon>Bacteria</taxon>
        <taxon>Pseudomonadati</taxon>
        <taxon>Pseudomonadota</taxon>
        <taxon>Gammaproteobacteria</taxon>
        <taxon>Alteromonadales</taxon>
        <taxon>Pseudoalteromonadaceae</taxon>
        <taxon>Pseudoalteromonas</taxon>
    </lineage>
</organism>